<dbReference type="EMBL" id="DSRU01000333">
    <property type="protein sequence ID" value="HFN00603.1"/>
    <property type="molecule type" value="Genomic_DNA"/>
</dbReference>
<dbReference type="InterPro" id="IPR029787">
    <property type="entry name" value="Nucleotide_cyclase"/>
</dbReference>
<dbReference type="Pfam" id="PF00990">
    <property type="entry name" value="GGDEF"/>
    <property type="match status" value="1"/>
</dbReference>
<gene>
    <name evidence="3" type="ORF">ENR64_23205</name>
</gene>
<dbReference type="SMART" id="SM00267">
    <property type="entry name" value="GGDEF"/>
    <property type="match status" value="1"/>
</dbReference>
<dbReference type="InterPro" id="IPR043128">
    <property type="entry name" value="Rev_trsase/Diguanyl_cyclase"/>
</dbReference>
<dbReference type="InterPro" id="IPR000700">
    <property type="entry name" value="PAS-assoc_C"/>
</dbReference>
<evidence type="ECO:0000313" key="3">
    <source>
        <dbReference type="EMBL" id="HFN00603.1"/>
    </source>
</evidence>
<dbReference type="Gene3D" id="3.30.450.20">
    <property type="entry name" value="PAS domain"/>
    <property type="match status" value="1"/>
</dbReference>
<comment type="caution">
    <text evidence="3">The sequence shown here is derived from an EMBL/GenBank/DDBJ whole genome shotgun (WGS) entry which is preliminary data.</text>
</comment>
<proteinExistence type="predicted"/>
<organism evidence="3">
    <name type="scientific">Oscillatoriales cyanobacterium SpSt-418</name>
    <dbReference type="NCBI Taxonomy" id="2282169"/>
    <lineage>
        <taxon>Bacteria</taxon>
        <taxon>Bacillati</taxon>
        <taxon>Cyanobacteriota</taxon>
        <taxon>Cyanophyceae</taxon>
        <taxon>Oscillatoriophycideae</taxon>
        <taxon>Oscillatoriales</taxon>
    </lineage>
</organism>
<sequence>MVSITVQLNFDYALSFRFFLLWQPLVETGARSQITYLDGQYAYLTSCLTPAINTNKQIIGYYLFVFDITERRLLEQSLQAANAELEQLVTLDSLTQVANRRKFDDYLEQEWRRSLRNQRSLALIMFDIDSFKRYNDFYGHQVGDICLIKIAQAVQATVHRATDLVARYGGEEFAVILPDTDLAGAIVVAKQIQQAVKALEIPHACSDASSAIVSISLGVASVTPTNAETAKQLIARADRALYAAKQQGRDQYAFATD</sequence>
<name>A0A7C3KJI7_9CYAN</name>
<accession>A0A7C3KJI7</accession>
<feature type="domain" description="PAC" evidence="1">
    <location>
        <begin position="28"/>
        <end position="80"/>
    </location>
</feature>
<dbReference type="PROSITE" id="PS50113">
    <property type="entry name" value="PAC"/>
    <property type="match status" value="1"/>
</dbReference>
<dbReference type="SUPFAM" id="SSF55073">
    <property type="entry name" value="Nucleotide cyclase"/>
    <property type="match status" value="1"/>
</dbReference>
<evidence type="ECO:0000259" key="1">
    <source>
        <dbReference type="PROSITE" id="PS50113"/>
    </source>
</evidence>
<dbReference type="AlphaFoldDB" id="A0A7C3KJI7"/>
<dbReference type="Gene3D" id="3.30.70.270">
    <property type="match status" value="1"/>
</dbReference>
<reference evidence="3" key="1">
    <citation type="journal article" date="2020" name="mSystems">
        <title>Genome- and Community-Level Interaction Insights into Carbon Utilization and Element Cycling Functions of Hydrothermarchaeota in Hydrothermal Sediment.</title>
        <authorList>
            <person name="Zhou Z."/>
            <person name="Liu Y."/>
            <person name="Xu W."/>
            <person name="Pan J."/>
            <person name="Luo Z.H."/>
            <person name="Li M."/>
        </authorList>
    </citation>
    <scope>NUCLEOTIDE SEQUENCE [LARGE SCALE GENOMIC DNA]</scope>
    <source>
        <strain evidence="3">SpSt-418</strain>
    </source>
</reference>
<dbReference type="GO" id="GO:0052621">
    <property type="term" value="F:diguanylate cyclase activity"/>
    <property type="evidence" value="ECO:0007669"/>
    <property type="project" value="TreeGrafter"/>
</dbReference>
<dbReference type="PANTHER" id="PTHR45138:SF9">
    <property type="entry name" value="DIGUANYLATE CYCLASE DGCM-RELATED"/>
    <property type="match status" value="1"/>
</dbReference>
<protein>
    <submittedName>
        <fullName evidence="3">GGDEF domain-containing protein</fullName>
    </submittedName>
</protein>
<dbReference type="GO" id="GO:0043709">
    <property type="term" value="P:cell adhesion involved in single-species biofilm formation"/>
    <property type="evidence" value="ECO:0007669"/>
    <property type="project" value="TreeGrafter"/>
</dbReference>
<evidence type="ECO:0000259" key="2">
    <source>
        <dbReference type="PROSITE" id="PS50887"/>
    </source>
</evidence>
<dbReference type="InterPro" id="IPR000160">
    <property type="entry name" value="GGDEF_dom"/>
</dbReference>
<dbReference type="GO" id="GO:1902201">
    <property type="term" value="P:negative regulation of bacterial-type flagellum-dependent cell motility"/>
    <property type="evidence" value="ECO:0007669"/>
    <property type="project" value="TreeGrafter"/>
</dbReference>
<dbReference type="CDD" id="cd01949">
    <property type="entry name" value="GGDEF"/>
    <property type="match status" value="1"/>
</dbReference>
<dbReference type="PANTHER" id="PTHR45138">
    <property type="entry name" value="REGULATORY COMPONENTS OF SENSORY TRANSDUCTION SYSTEM"/>
    <property type="match status" value="1"/>
</dbReference>
<dbReference type="PROSITE" id="PS50887">
    <property type="entry name" value="GGDEF"/>
    <property type="match status" value="1"/>
</dbReference>
<dbReference type="FunFam" id="3.30.70.270:FF:000001">
    <property type="entry name" value="Diguanylate cyclase domain protein"/>
    <property type="match status" value="1"/>
</dbReference>
<dbReference type="NCBIfam" id="TIGR00254">
    <property type="entry name" value="GGDEF"/>
    <property type="match status" value="1"/>
</dbReference>
<dbReference type="GO" id="GO:0005886">
    <property type="term" value="C:plasma membrane"/>
    <property type="evidence" value="ECO:0007669"/>
    <property type="project" value="TreeGrafter"/>
</dbReference>
<dbReference type="InterPro" id="IPR050469">
    <property type="entry name" value="Diguanylate_Cyclase"/>
</dbReference>
<feature type="domain" description="GGDEF" evidence="2">
    <location>
        <begin position="119"/>
        <end position="257"/>
    </location>
</feature>